<comment type="caution">
    <text evidence="2">The sequence shown here is derived from an EMBL/GenBank/DDBJ whole genome shotgun (WGS) entry which is preliminary data.</text>
</comment>
<keyword evidence="3" id="KW-1185">Reference proteome</keyword>
<feature type="compositionally biased region" description="Polar residues" evidence="1">
    <location>
        <begin position="67"/>
        <end position="81"/>
    </location>
</feature>
<feature type="region of interest" description="Disordered" evidence="1">
    <location>
        <begin position="51"/>
        <end position="81"/>
    </location>
</feature>
<dbReference type="Proteomes" id="UP000838756">
    <property type="component" value="Unassembled WGS sequence"/>
</dbReference>
<accession>A0A8S4QWY9</accession>
<feature type="non-terminal residue" evidence="2">
    <location>
        <position position="1"/>
    </location>
</feature>
<reference evidence="2" key="1">
    <citation type="submission" date="2022-03" db="EMBL/GenBank/DDBJ databases">
        <authorList>
            <person name="Lindestad O."/>
        </authorList>
    </citation>
    <scope>NUCLEOTIDE SEQUENCE</scope>
</reference>
<gene>
    <name evidence="2" type="primary">jg25622</name>
    <name evidence="2" type="ORF">PAEG_LOCUS5779</name>
</gene>
<proteinExistence type="predicted"/>
<evidence type="ECO:0000256" key="1">
    <source>
        <dbReference type="SAM" id="MobiDB-lite"/>
    </source>
</evidence>
<organism evidence="2 3">
    <name type="scientific">Pararge aegeria aegeria</name>
    <dbReference type="NCBI Taxonomy" id="348720"/>
    <lineage>
        <taxon>Eukaryota</taxon>
        <taxon>Metazoa</taxon>
        <taxon>Ecdysozoa</taxon>
        <taxon>Arthropoda</taxon>
        <taxon>Hexapoda</taxon>
        <taxon>Insecta</taxon>
        <taxon>Pterygota</taxon>
        <taxon>Neoptera</taxon>
        <taxon>Endopterygota</taxon>
        <taxon>Lepidoptera</taxon>
        <taxon>Glossata</taxon>
        <taxon>Ditrysia</taxon>
        <taxon>Papilionoidea</taxon>
        <taxon>Nymphalidae</taxon>
        <taxon>Satyrinae</taxon>
        <taxon>Satyrini</taxon>
        <taxon>Parargina</taxon>
        <taxon>Pararge</taxon>
    </lineage>
</organism>
<name>A0A8S4QWY9_9NEOP</name>
<dbReference type="OrthoDB" id="10570218at2759"/>
<sequence>PQFACAWEKKSTTADDEILASRWDLRLRLIDTGLHCRTYSIYCCLFLRGGDVRKGGSGARQRKDYNTPLSQETNRAPESNQ</sequence>
<evidence type="ECO:0000313" key="2">
    <source>
        <dbReference type="EMBL" id="CAH2217903.1"/>
    </source>
</evidence>
<dbReference type="EMBL" id="CAKXAJ010018764">
    <property type="protein sequence ID" value="CAH2217903.1"/>
    <property type="molecule type" value="Genomic_DNA"/>
</dbReference>
<dbReference type="AlphaFoldDB" id="A0A8S4QWY9"/>
<protein>
    <submittedName>
        <fullName evidence="2">Jg25622 protein</fullName>
    </submittedName>
</protein>
<evidence type="ECO:0000313" key="3">
    <source>
        <dbReference type="Proteomes" id="UP000838756"/>
    </source>
</evidence>